<accession>A0ABS8NFE4</accession>
<dbReference type="EMBL" id="JAJKFW010000020">
    <property type="protein sequence ID" value="MCC9642258.1"/>
    <property type="molecule type" value="Genomic_DNA"/>
</dbReference>
<name>A0ABS8NFE4_9BACT</name>
<gene>
    <name evidence="2" type="ORF">LOC71_08225</name>
</gene>
<reference evidence="2" key="1">
    <citation type="submission" date="2021-11" db="EMBL/GenBank/DDBJ databases">
        <title>Genome sequence.</title>
        <authorList>
            <person name="Sun Q."/>
        </authorList>
    </citation>
    <scope>NUCLEOTIDE SEQUENCE</scope>
    <source>
        <strain evidence="2">JC740</strain>
    </source>
</reference>
<evidence type="ECO:0000313" key="3">
    <source>
        <dbReference type="Proteomes" id="UP001430306"/>
    </source>
</evidence>
<sequence length="361" mass="40688">MPLEFKLEQRLAGFTATSARKDEQVALVSRELLGPQDSDLSDRLDKLQGCLFSKIPSLPAPPRIGDLIVIINHDLTGIAHVDELSLTATVKAARPIEKGQAVFIKDIANVEAVHLDTEVPDDAAIVVVRSSGWKRSLFFDFGPLHEDNGNRTYDLDKALGQQMTLLFGLPASNAAISTGQARLEAMKQSLDQLVDLLSDQCDDEDTYQELLTSAPWMLGASYSAVIRHQKMDDANIPDFTALRAYDECHDVVELKQPFLRLFRRDGSFTAAFNDAWNQAERYLDFCQRQRTYLMDQKQLRFENPRCILLIGHDLSVPESEAVRAKESVSRLITVMTYDQLYRHARHFFDVIVAAEDRTYPA</sequence>
<protein>
    <submittedName>
        <fullName evidence="2">DUF4263 domain-containing protein</fullName>
    </submittedName>
</protein>
<evidence type="ECO:0000313" key="2">
    <source>
        <dbReference type="EMBL" id="MCC9642258.1"/>
    </source>
</evidence>
<dbReference type="Proteomes" id="UP001430306">
    <property type="component" value="Unassembled WGS sequence"/>
</dbReference>
<comment type="caution">
    <text evidence="2">The sequence shown here is derived from an EMBL/GenBank/DDBJ whole genome shotgun (WGS) entry which is preliminary data.</text>
</comment>
<proteinExistence type="predicted"/>
<evidence type="ECO:0000259" key="1">
    <source>
        <dbReference type="Pfam" id="PF14082"/>
    </source>
</evidence>
<dbReference type="Pfam" id="PF14082">
    <property type="entry name" value="SduA_C"/>
    <property type="match status" value="1"/>
</dbReference>
<keyword evidence="3" id="KW-1185">Reference proteome</keyword>
<dbReference type="InterPro" id="IPR025359">
    <property type="entry name" value="SduA_C"/>
</dbReference>
<dbReference type="RefSeq" id="WP_230273057.1">
    <property type="nucleotide sequence ID" value="NZ_JAJKFW010000020.1"/>
</dbReference>
<organism evidence="2 3">
    <name type="scientific">Rhodopirellula halodulae</name>
    <dbReference type="NCBI Taxonomy" id="2894198"/>
    <lineage>
        <taxon>Bacteria</taxon>
        <taxon>Pseudomonadati</taxon>
        <taxon>Planctomycetota</taxon>
        <taxon>Planctomycetia</taxon>
        <taxon>Pirellulales</taxon>
        <taxon>Pirellulaceae</taxon>
        <taxon>Rhodopirellula</taxon>
    </lineage>
</organism>
<feature type="domain" description="Shedu protein SduA C-terminal" evidence="1">
    <location>
        <begin position="203"/>
        <end position="341"/>
    </location>
</feature>